<dbReference type="Proteomes" id="UP001296993">
    <property type="component" value="Unassembled WGS sequence"/>
</dbReference>
<feature type="transmembrane region" description="Helical" evidence="1">
    <location>
        <begin position="24"/>
        <end position="42"/>
    </location>
</feature>
<comment type="caution">
    <text evidence="2">The sequence shown here is derived from an EMBL/GenBank/DDBJ whole genome shotgun (WGS) entry which is preliminary data.</text>
</comment>
<evidence type="ECO:0000313" key="2">
    <source>
        <dbReference type="EMBL" id="MBP2386271.1"/>
    </source>
</evidence>
<dbReference type="RefSeq" id="WP_209997202.1">
    <property type="nucleotide sequence ID" value="NZ_BAAAJY010000002.1"/>
</dbReference>
<gene>
    <name evidence="2" type="ORF">JOF47_001782</name>
</gene>
<keyword evidence="1" id="KW-0472">Membrane</keyword>
<name>A0ABS4XCT0_9MICC</name>
<evidence type="ECO:0000256" key="1">
    <source>
        <dbReference type="SAM" id="Phobius"/>
    </source>
</evidence>
<sequence length="61" mass="6702">MLFVLGLVLSLTYFSTTIYYRGSTIAALAAMLAAGLGVWFLTRQTERAISMPVALPSTCRW</sequence>
<keyword evidence="1" id="KW-1133">Transmembrane helix</keyword>
<dbReference type="EMBL" id="JAGIOF010000001">
    <property type="protein sequence ID" value="MBP2386271.1"/>
    <property type="molecule type" value="Genomic_DNA"/>
</dbReference>
<evidence type="ECO:0000313" key="3">
    <source>
        <dbReference type="Proteomes" id="UP001296993"/>
    </source>
</evidence>
<accession>A0ABS4XCT0</accession>
<organism evidence="2 3">
    <name type="scientific">Paeniglutamicibacter kerguelensis</name>
    <dbReference type="NCBI Taxonomy" id="254788"/>
    <lineage>
        <taxon>Bacteria</taxon>
        <taxon>Bacillati</taxon>
        <taxon>Actinomycetota</taxon>
        <taxon>Actinomycetes</taxon>
        <taxon>Micrococcales</taxon>
        <taxon>Micrococcaceae</taxon>
        <taxon>Paeniglutamicibacter</taxon>
    </lineage>
</organism>
<reference evidence="2 3" key="1">
    <citation type="submission" date="2021-03" db="EMBL/GenBank/DDBJ databases">
        <title>Sequencing the genomes of 1000 actinobacteria strains.</title>
        <authorList>
            <person name="Klenk H.-P."/>
        </authorList>
    </citation>
    <scope>NUCLEOTIDE SEQUENCE [LARGE SCALE GENOMIC DNA]</scope>
    <source>
        <strain evidence="2 3">DSM 15797</strain>
    </source>
</reference>
<keyword evidence="3" id="KW-1185">Reference proteome</keyword>
<keyword evidence="1" id="KW-0812">Transmembrane</keyword>
<proteinExistence type="predicted"/>
<protein>
    <submittedName>
        <fullName evidence="2">Uncharacterized protein</fullName>
    </submittedName>
</protein>